<dbReference type="EMBL" id="MF768985">
    <property type="protein sequence ID" value="ATU83795.1"/>
    <property type="molecule type" value="Genomic_DNA"/>
</dbReference>
<sequence>MRPEREGCILLFSLENFTLSPSHKILKNFSGSLQFRGWTAGSTQCQVRRVDRWVGPMSDCTRNGIAPEMCINFCVFLDKSFLV</sequence>
<reference evidence="1" key="1">
    <citation type="journal article" date="2018" name="Aquaculture">
        <title>Complete genome sequence of a white spot syndrome virus associated with a disease incursion in Australia.</title>
        <authorList>
            <person name="Oakey J."/>
            <person name="Smith C.S."/>
        </authorList>
    </citation>
    <scope>NUCLEOTIDE SEQUENCE [LARGE SCALE GENOMIC DNA]</scope>
    <source>
        <strain evidence="1">WSSV-AU</strain>
    </source>
</reference>
<dbReference type="Proteomes" id="UP000267516">
    <property type="component" value="Segment"/>
</dbReference>
<accession>A0A2D3I5Y9</accession>
<organism evidence="1">
    <name type="scientific">White spot syndrome virus</name>
    <dbReference type="NCBI Taxonomy" id="342409"/>
    <lineage>
        <taxon>Viruses</taxon>
        <taxon>Viruses incertae sedis</taxon>
        <taxon>Naldaviricetes</taxon>
        <taxon>Nimaviridae</taxon>
        <taxon>Whispovirus</taxon>
    </lineage>
</organism>
<protein>
    <submittedName>
        <fullName evidence="1">ORF232</fullName>
    </submittedName>
</protein>
<evidence type="ECO:0000313" key="1">
    <source>
        <dbReference type="EMBL" id="ATU83795.1"/>
    </source>
</evidence>
<proteinExistence type="predicted"/>
<name>A0A2D3I5Y9_9VIRU</name>